<keyword evidence="6" id="KW-0315">Glutamine amidotransferase</keyword>
<evidence type="ECO:0000313" key="7">
    <source>
        <dbReference type="Proteomes" id="UP000236893"/>
    </source>
</evidence>
<evidence type="ECO:0000259" key="5">
    <source>
        <dbReference type="Pfam" id="PF01965"/>
    </source>
</evidence>
<proteinExistence type="inferred from homology"/>
<dbReference type="EMBL" id="PQVF01000001">
    <property type="protein sequence ID" value="POY39010.1"/>
    <property type="molecule type" value="Genomic_DNA"/>
</dbReference>
<dbReference type="GO" id="GO:0019243">
    <property type="term" value="P:methylglyoxal catabolic process to D-lactate via S-lactoyl-glutathione"/>
    <property type="evidence" value="ECO:0007669"/>
    <property type="project" value="TreeGrafter"/>
</dbReference>
<keyword evidence="7" id="KW-1185">Reference proteome</keyword>
<evidence type="ECO:0000313" key="6">
    <source>
        <dbReference type="EMBL" id="POY39010.1"/>
    </source>
</evidence>
<comment type="similarity">
    <text evidence="3">Belongs to the peptidase C56 family. HSP31-like subfamily.</text>
</comment>
<dbReference type="GO" id="GO:0005737">
    <property type="term" value="C:cytoplasm"/>
    <property type="evidence" value="ECO:0007669"/>
    <property type="project" value="TreeGrafter"/>
</dbReference>
<dbReference type="PANTHER" id="PTHR48094:SF11">
    <property type="entry name" value="GLUTATHIONE-INDEPENDENT GLYOXALASE HSP31-RELATED"/>
    <property type="match status" value="1"/>
</dbReference>
<feature type="region of interest" description="Disordered" evidence="4">
    <location>
        <begin position="50"/>
        <end position="76"/>
    </location>
</feature>
<feature type="domain" description="DJ-1/PfpI" evidence="5">
    <location>
        <begin position="28"/>
        <end position="169"/>
    </location>
</feature>
<keyword evidence="1" id="KW-0346">Stress response</keyword>
<dbReference type="RefSeq" id="WP_103787112.1">
    <property type="nucleotide sequence ID" value="NZ_PQVF01000001.1"/>
</dbReference>
<organism evidence="6 7">
    <name type="scientific">Solitalea longa</name>
    <dbReference type="NCBI Taxonomy" id="2079460"/>
    <lineage>
        <taxon>Bacteria</taxon>
        <taxon>Pseudomonadati</taxon>
        <taxon>Bacteroidota</taxon>
        <taxon>Sphingobacteriia</taxon>
        <taxon>Sphingobacteriales</taxon>
        <taxon>Sphingobacteriaceae</taxon>
        <taxon>Solitalea</taxon>
    </lineage>
</organism>
<evidence type="ECO:0000256" key="3">
    <source>
        <dbReference type="ARBA" id="ARBA00038493"/>
    </source>
</evidence>
<dbReference type="CDD" id="cd03141">
    <property type="entry name" value="GATase1_Hsp31_like"/>
    <property type="match status" value="1"/>
</dbReference>
<gene>
    <name evidence="6" type="ORF">C3K47_00475</name>
</gene>
<dbReference type="InterPro" id="IPR002818">
    <property type="entry name" value="DJ-1/PfpI"/>
</dbReference>
<evidence type="ECO:0000256" key="1">
    <source>
        <dbReference type="ARBA" id="ARBA00023016"/>
    </source>
</evidence>
<dbReference type="PANTHER" id="PTHR48094">
    <property type="entry name" value="PROTEIN/NUCLEIC ACID DEGLYCASE DJ-1-RELATED"/>
    <property type="match status" value="1"/>
</dbReference>
<protein>
    <submittedName>
        <fullName evidence="6">Glutamine amidotransferase</fullName>
    </submittedName>
</protein>
<dbReference type="OrthoDB" id="9792284at2"/>
<keyword evidence="2" id="KW-0456">Lyase</keyword>
<dbReference type="GO" id="GO:0016740">
    <property type="term" value="F:transferase activity"/>
    <property type="evidence" value="ECO:0007669"/>
    <property type="project" value="UniProtKB-KW"/>
</dbReference>
<dbReference type="InterPro" id="IPR029062">
    <property type="entry name" value="Class_I_gatase-like"/>
</dbReference>
<dbReference type="Proteomes" id="UP000236893">
    <property type="component" value="Unassembled WGS sequence"/>
</dbReference>
<accession>A0A2S5A8T9</accession>
<dbReference type="InterPro" id="IPR050325">
    <property type="entry name" value="Prot/Nucl_acid_deglycase"/>
</dbReference>
<name>A0A2S5A8T9_9SPHI</name>
<sequence>MKNLNVLLVTTSHNDLGKTGHKTGVWLEELATPYYVFKDAGANITIVSPKGGAVPLDPKSEEPESSTPSSERFKNDQEALNKLTNSKKIEEVKADDFDMVFLPGGHGPMWDLADNYDLKELLETFHKQNKSIGAVCHGVVGLVALRNEKGEPIVKGKKLTSFTNSEEELVGLTHVVPFLLETELLNLGADYRKGDDFKPFAQHDGLLFTGQNPASSDLVAEAMIDHIK</sequence>
<dbReference type="SUPFAM" id="SSF52317">
    <property type="entry name" value="Class I glutamine amidotransferase-like"/>
    <property type="match status" value="1"/>
</dbReference>
<reference evidence="6 7" key="1">
    <citation type="submission" date="2018-01" db="EMBL/GenBank/DDBJ databases">
        <authorList>
            <person name="Gaut B.S."/>
            <person name="Morton B.R."/>
            <person name="Clegg M.T."/>
            <person name="Duvall M.R."/>
        </authorList>
    </citation>
    <scope>NUCLEOTIDE SEQUENCE [LARGE SCALE GENOMIC DNA]</scope>
    <source>
        <strain evidence="6 7">HR-AV</strain>
    </source>
</reference>
<dbReference type="AlphaFoldDB" id="A0A2S5A8T9"/>
<comment type="caution">
    <text evidence="6">The sequence shown here is derived from an EMBL/GenBank/DDBJ whole genome shotgun (WGS) entry which is preliminary data.</text>
</comment>
<dbReference type="Pfam" id="PF01965">
    <property type="entry name" value="DJ-1_PfpI"/>
    <property type="match status" value="1"/>
</dbReference>
<evidence type="ECO:0000256" key="4">
    <source>
        <dbReference type="SAM" id="MobiDB-lite"/>
    </source>
</evidence>
<dbReference type="Gene3D" id="3.40.50.880">
    <property type="match status" value="1"/>
</dbReference>
<evidence type="ECO:0000256" key="2">
    <source>
        <dbReference type="ARBA" id="ARBA00023239"/>
    </source>
</evidence>
<dbReference type="GO" id="GO:0019172">
    <property type="term" value="F:glyoxalase III activity"/>
    <property type="evidence" value="ECO:0007669"/>
    <property type="project" value="TreeGrafter"/>
</dbReference>
<keyword evidence="6" id="KW-0808">Transferase</keyword>